<accession>A0A0L8V6H8</accession>
<evidence type="ECO:0000313" key="1">
    <source>
        <dbReference type="EMBL" id="KOH43963.1"/>
    </source>
</evidence>
<comment type="caution">
    <text evidence="1">The sequence shown here is derived from an EMBL/GenBank/DDBJ whole genome shotgun (WGS) entry which is preliminary data.</text>
</comment>
<reference evidence="2" key="1">
    <citation type="submission" date="2015-07" db="EMBL/GenBank/DDBJ databases">
        <title>Genome sequencing of Sunxiuqinia dokdonensis strain SK.</title>
        <authorList>
            <person name="Ahn S."/>
            <person name="Kim B.-C."/>
        </authorList>
    </citation>
    <scope>NUCLEOTIDE SEQUENCE [LARGE SCALE GENOMIC DNA]</scope>
    <source>
        <strain evidence="2">SK</strain>
    </source>
</reference>
<sequence>MLVSKDNIKKSLTGSLTRTLNLIGLFWLEKKIKNPINDSFTGF</sequence>
<gene>
    <name evidence="1" type="ORF">NC99_31790</name>
</gene>
<evidence type="ECO:0000313" key="2">
    <source>
        <dbReference type="Proteomes" id="UP000036958"/>
    </source>
</evidence>
<proteinExistence type="predicted"/>
<dbReference type="Proteomes" id="UP000036958">
    <property type="component" value="Unassembled WGS sequence"/>
</dbReference>
<dbReference type="AlphaFoldDB" id="A0A0L8V6H8"/>
<protein>
    <submittedName>
        <fullName evidence="1">Uncharacterized protein</fullName>
    </submittedName>
</protein>
<organism evidence="1 2">
    <name type="scientific">Sunxiuqinia dokdonensis</name>
    <dbReference type="NCBI Taxonomy" id="1409788"/>
    <lineage>
        <taxon>Bacteria</taxon>
        <taxon>Pseudomonadati</taxon>
        <taxon>Bacteroidota</taxon>
        <taxon>Bacteroidia</taxon>
        <taxon>Marinilabiliales</taxon>
        <taxon>Prolixibacteraceae</taxon>
        <taxon>Sunxiuqinia</taxon>
    </lineage>
</organism>
<name>A0A0L8V6H8_9BACT</name>
<dbReference type="EMBL" id="LGIA01000173">
    <property type="protein sequence ID" value="KOH43963.1"/>
    <property type="molecule type" value="Genomic_DNA"/>
</dbReference>
<keyword evidence="2" id="KW-1185">Reference proteome</keyword>